<dbReference type="SUPFAM" id="SSF54593">
    <property type="entry name" value="Glyoxalase/Bleomycin resistance protein/Dihydroxybiphenyl dioxygenase"/>
    <property type="match status" value="1"/>
</dbReference>
<evidence type="ECO:0000259" key="1">
    <source>
        <dbReference type="PROSITE" id="PS51819"/>
    </source>
</evidence>
<name>A0A117S2Q4_9ACTN</name>
<organism evidence="2 3">
    <name type="scientific">Streptomyces dysideae</name>
    <dbReference type="NCBI Taxonomy" id="909626"/>
    <lineage>
        <taxon>Bacteria</taxon>
        <taxon>Bacillati</taxon>
        <taxon>Actinomycetota</taxon>
        <taxon>Actinomycetes</taxon>
        <taxon>Kitasatosporales</taxon>
        <taxon>Streptomycetaceae</taxon>
        <taxon>Streptomyces</taxon>
    </lineage>
</organism>
<protein>
    <submittedName>
        <fullName evidence="2">Bleomycin resistance protein</fullName>
    </submittedName>
</protein>
<dbReference type="Pfam" id="PF00903">
    <property type="entry name" value="Glyoxalase"/>
    <property type="match status" value="1"/>
</dbReference>
<dbReference type="OrthoDB" id="197463at2"/>
<feature type="domain" description="VOC" evidence="1">
    <location>
        <begin position="3"/>
        <end position="130"/>
    </location>
</feature>
<dbReference type="STRING" id="909626.AQJ91_01530"/>
<gene>
    <name evidence="2" type="ORF">AQJ91_01530</name>
</gene>
<accession>A0A117S2Q4</accession>
<dbReference type="PROSITE" id="PS51819">
    <property type="entry name" value="VOC"/>
    <property type="match status" value="1"/>
</dbReference>
<proteinExistence type="predicted"/>
<dbReference type="Proteomes" id="UP000053260">
    <property type="component" value="Unassembled WGS sequence"/>
</dbReference>
<dbReference type="RefSeq" id="WP_067015013.1">
    <property type="nucleotide sequence ID" value="NZ_KQ949075.1"/>
</dbReference>
<evidence type="ECO:0000313" key="3">
    <source>
        <dbReference type="Proteomes" id="UP000053260"/>
    </source>
</evidence>
<reference evidence="2 3" key="1">
    <citation type="submission" date="2015-10" db="EMBL/GenBank/DDBJ databases">
        <title>Draft genome sequence of Streptomyces sp. RV15, isolated from a marine sponge.</title>
        <authorList>
            <person name="Ruckert C."/>
            <person name="Abdelmohsen U.R."/>
            <person name="Winkler A."/>
            <person name="Hentschel U."/>
            <person name="Kalinowski J."/>
            <person name="Kampfer P."/>
            <person name="Glaeser S."/>
        </authorList>
    </citation>
    <scope>NUCLEOTIDE SEQUENCE [LARGE SCALE GENOMIC DNA]</scope>
    <source>
        <strain evidence="2 3">RV15</strain>
    </source>
</reference>
<dbReference type="PANTHER" id="PTHR36437">
    <property type="entry name" value="GLYOXALASE/BLEOMYCIN RESISTANCE PROTEIN/DIOXYGENASE"/>
    <property type="match status" value="1"/>
</dbReference>
<sequence length="132" mass="14290">MIKVAMTNVYVDDVAKAHAFYTDVLGFETRTHMDLGGGTLFVTVGAPEGGQPDLQLLLEPGQGPIADPYRKAVREAGLPCIVFSVDDVEAEYERLRKLGVGFTQDPQEQGPFITAVLDDTVGNLVQLAQPKE</sequence>
<dbReference type="InterPro" id="IPR029068">
    <property type="entry name" value="Glyas_Bleomycin-R_OHBP_Dase"/>
</dbReference>
<keyword evidence="3" id="KW-1185">Reference proteome</keyword>
<dbReference type="AlphaFoldDB" id="A0A117S2Q4"/>
<evidence type="ECO:0000313" key="2">
    <source>
        <dbReference type="EMBL" id="KUO22729.1"/>
    </source>
</evidence>
<dbReference type="Gene3D" id="3.10.180.10">
    <property type="entry name" value="2,3-Dihydroxybiphenyl 1,2-Dioxygenase, domain 1"/>
    <property type="match status" value="1"/>
</dbReference>
<dbReference type="PANTHER" id="PTHR36437:SF2">
    <property type="entry name" value="GLYOXALASE_BLEOMYCIN RESISTANCE PROTEIN_DIOXYGENASE"/>
    <property type="match status" value="1"/>
</dbReference>
<dbReference type="EMBL" id="LMXB01000010">
    <property type="protein sequence ID" value="KUO22729.1"/>
    <property type="molecule type" value="Genomic_DNA"/>
</dbReference>
<comment type="caution">
    <text evidence="2">The sequence shown here is derived from an EMBL/GenBank/DDBJ whole genome shotgun (WGS) entry which is preliminary data.</text>
</comment>
<dbReference type="InterPro" id="IPR037523">
    <property type="entry name" value="VOC_core"/>
</dbReference>
<dbReference type="InterPro" id="IPR004360">
    <property type="entry name" value="Glyas_Fos-R_dOase_dom"/>
</dbReference>